<evidence type="ECO:0000256" key="4">
    <source>
        <dbReference type="ARBA" id="ARBA00023136"/>
    </source>
</evidence>
<dbReference type="PANTHER" id="PTHR30414:SF0">
    <property type="entry name" value="MINICONDUCTANCE MECHANOSENSITIVE CHANNEL YBDG"/>
    <property type="match status" value="1"/>
</dbReference>
<comment type="caution">
    <text evidence="7">The sequence shown here is derived from an EMBL/GenBank/DDBJ whole genome shotgun (WGS) entry which is preliminary data.</text>
</comment>
<dbReference type="EMBL" id="AMCI01002357">
    <property type="protein sequence ID" value="EJX02929.1"/>
    <property type="molecule type" value="Genomic_DNA"/>
</dbReference>
<sequence>LLIYYALPYCFDQHTTTLYVLLERLSQVYIAFSSMMLVSAFLKNITKVAIHELEEHHLVGILQFLRLLTFCLGAIIMVSLLLGNNPLRVIAGLGAAATVLMLVFKDSILGLVAGIQLSMNNMLKVGDWVTIQKLGIDGTVEEVSLTTVKVRNFDNTISTVPPYTLVSDSFQNWNAMFTKGYRRVKRALYMDIQSVRFVTEEEKETLRRKKLISKTDAEQPRITNLTLFRHFVVNTLREDKKISDEQWVLARQLAPTPTGLPLEIWFYSAETSFVRYEDFASDYMELFIASLSEFGLRHYQAPSSADFRFLAMGKGEHPARSI</sequence>
<dbReference type="InterPro" id="IPR006685">
    <property type="entry name" value="MscS_channel_2nd"/>
</dbReference>
<comment type="subcellular location">
    <subcellularLocation>
        <location evidence="1">Membrane</location>
    </subcellularLocation>
</comment>
<gene>
    <name evidence="7" type="ORF">EVA_08964</name>
</gene>
<proteinExistence type="predicted"/>
<name>J9G7T6_9ZZZZ</name>
<reference evidence="7" key="1">
    <citation type="journal article" date="2012" name="PLoS ONE">
        <title>Gene sets for utilization of primary and secondary nutrition supplies in the distal gut of endangered iberian lynx.</title>
        <authorList>
            <person name="Alcaide M."/>
            <person name="Messina E."/>
            <person name="Richter M."/>
            <person name="Bargiela R."/>
            <person name="Peplies J."/>
            <person name="Huws S.A."/>
            <person name="Newbold C.J."/>
            <person name="Golyshin P.N."/>
            <person name="Simon M.A."/>
            <person name="Lopez G."/>
            <person name="Yakimov M.M."/>
            <person name="Ferrer M."/>
        </authorList>
    </citation>
    <scope>NUCLEOTIDE SEQUENCE</scope>
</reference>
<dbReference type="InterPro" id="IPR030192">
    <property type="entry name" value="YbdG"/>
</dbReference>
<feature type="transmembrane region" description="Helical" evidence="5">
    <location>
        <begin position="58"/>
        <end position="83"/>
    </location>
</feature>
<dbReference type="GO" id="GO:0008381">
    <property type="term" value="F:mechanosensitive monoatomic ion channel activity"/>
    <property type="evidence" value="ECO:0007669"/>
    <property type="project" value="InterPro"/>
</dbReference>
<keyword evidence="3 5" id="KW-1133">Transmembrane helix</keyword>
<dbReference type="AlphaFoldDB" id="J9G7T6"/>
<evidence type="ECO:0000256" key="2">
    <source>
        <dbReference type="ARBA" id="ARBA00022692"/>
    </source>
</evidence>
<keyword evidence="4 5" id="KW-0472">Membrane</keyword>
<evidence type="ECO:0000256" key="1">
    <source>
        <dbReference type="ARBA" id="ARBA00004370"/>
    </source>
</evidence>
<keyword evidence="2 5" id="KW-0812">Transmembrane</keyword>
<evidence type="ECO:0000313" key="7">
    <source>
        <dbReference type="EMBL" id="EJX02929.1"/>
    </source>
</evidence>
<dbReference type="PANTHER" id="PTHR30414">
    <property type="entry name" value="MINICONDUCTANCE MECHANOSENSITIVE CHANNEL YBDG"/>
    <property type="match status" value="1"/>
</dbReference>
<evidence type="ECO:0000256" key="5">
    <source>
        <dbReference type="SAM" id="Phobius"/>
    </source>
</evidence>
<dbReference type="Pfam" id="PF00924">
    <property type="entry name" value="MS_channel_2nd"/>
    <property type="match status" value="1"/>
</dbReference>
<dbReference type="SUPFAM" id="SSF50182">
    <property type="entry name" value="Sm-like ribonucleoproteins"/>
    <property type="match status" value="1"/>
</dbReference>
<evidence type="ECO:0000256" key="3">
    <source>
        <dbReference type="ARBA" id="ARBA00022989"/>
    </source>
</evidence>
<dbReference type="GO" id="GO:0005886">
    <property type="term" value="C:plasma membrane"/>
    <property type="evidence" value="ECO:0007669"/>
    <property type="project" value="TreeGrafter"/>
</dbReference>
<feature type="transmembrane region" description="Helical" evidence="5">
    <location>
        <begin position="28"/>
        <end position="46"/>
    </location>
</feature>
<dbReference type="InterPro" id="IPR010920">
    <property type="entry name" value="LSM_dom_sf"/>
</dbReference>
<feature type="non-terminal residue" evidence="7">
    <location>
        <position position="1"/>
    </location>
</feature>
<dbReference type="GO" id="GO:0071470">
    <property type="term" value="P:cellular response to osmotic stress"/>
    <property type="evidence" value="ECO:0007669"/>
    <property type="project" value="InterPro"/>
</dbReference>
<accession>J9G7T6</accession>
<dbReference type="InterPro" id="IPR023408">
    <property type="entry name" value="MscS_beta-dom_sf"/>
</dbReference>
<feature type="transmembrane region" description="Helical" evidence="5">
    <location>
        <begin position="89"/>
        <end position="115"/>
    </location>
</feature>
<organism evidence="7">
    <name type="scientific">gut metagenome</name>
    <dbReference type="NCBI Taxonomy" id="749906"/>
    <lineage>
        <taxon>unclassified sequences</taxon>
        <taxon>metagenomes</taxon>
        <taxon>organismal metagenomes</taxon>
    </lineage>
</organism>
<feature type="domain" description="Mechanosensitive ion channel MscS" evidence="6">
    <location>
        <begin position="106"/>
        <end position="174"/>
    </location>
</feature>
<evidence type="ECO:0000259" key="6">
    <source>
        <dbReference type="Pfam" id="PF00924"/>
    </source>
</evidence>
<dbReference type="Gene3D" id="2.30.30.60">
    <property type="match status" value="1"/>
</dbReference>
<protein>
    <submittedName>
        <fullName evidence="7">Transporter, small conductance mechanosensitive ion channel MscS family protein</fullName>
    </submittedName>
</protein>